<dbReference type="Proteomes" id="UP001391051">
    <property type="component" value="Unassembled WGS sequence"/>
</dbReference>
<sequence length="143" mass="15486">MAGAIQCAKSGDDWDEVVVNVFEHGTDFELRMPSQEDCIRNCEFENSALAHEVDNWMNLQSFVPVGAGEHDKGDKGDQGDQGEGGEDGGGDGGDVVVDDEEEGEGGSGSGSGQEGPLALRRRRTEYHYPSVRYDDDDEEEEEA</sequence>
<name>A0ABR1Q6G6_9PEZI</name>
<keyword evidence="3" id="KW-1185">Reference proteome</keyword>
<comment type="caution">
    <text evidence="2">The sequence shown here is derived from an EMBL/GenBank/DDBJ whole genome shotgun (WGS) entry which is preliminary data.</text>
</comment>
<evidence type="ECO:0000313" key="3">
    <source>
        <dbReference type="Proteomes" id="UP001391051"/>
    </source>
</evidence>
<evidence type="ECO:0000256" key="1">
    <source>
        <dbReference type="SAM" id="MobiDB-lite"/>
    </source>
</evidence>
<dbReference type="GeneID" id="92078282"/>
<accession>A0ABR1Q6G6</accession>
<protein>
    <submittedName>
        <fullName evidence="2">Uncharacterized protein</fullName>
    </submittedName>
</protein>
<dbReference type="RefSeq" id="XP_066697618.1">
    <property type="nucleotide sequence ID" value="XM_066845220.1"/>
</dbReference>
<feature type="region of interest" description="Disordered" evidence="1">
    <location>
        <begin position="62"/>
        <end position="143"/>
    </location>
</feature>
<evidence type="ECO:0000313" key="2">
    <source>
        <dbReference type="EMBL" id="KAK7948112.1"/>
    </source>
</evidence>
<feature type="compositionally biased region" description="Basic and acidic residues" evidence="1">
    <location>
        <begin position="68"/>
        <end position="78"/>
    </location>
</feature>
<reference evidence="2 3" key="1">
    <citation type="submission" date="2023-01" db="EMBL/GenBank/DDBJ databases">
        <title>Analysis of 21 Apiospora genomes using comparative genomics revels a genus with tremendous synthesis potential of carbohydrate active enzymes and secondary metabolites.</title>
        <authorList>
            <person name="Sorensen T."/>
        </authorList>
    </citation>
    <scope>NUCLEOTIDE SEQUENCE [LARGE SCALE GENOMIC DNA]</scope>
    <source>
        <strain evidence="2 3">CBS 24483</strain>
    </source>
</reference>
<gene>
    <name evidence="2" type="ORF">PG986_008998</name>
</gene>
<feature type="compositionally biased region" description="Acidic residues" evidence="1">
    <location>
        <begin position="134"/>
        <end position="143"/>
    </location>
</feature>
<organism evidence="2 3">
    <name type="scientific">Apiospora aurea</name>
    <dbReference type="NCBI Taxonomy" id="335848"/>
    <lineage>
        <taxon>Eukaryota</taxon>
        <taxon>Fungi</taxon>
        <taxon>Dikarya</taxon>
        <taxon>Ascomycota</taxon>
        <taxon>Pezizomycotina</taxon>
        <taxon>Sordariomycetes</taxon>
        <taxon>Xylariomycetidae</taxon>
        <taxon>Amphisphaeriales</taxon>
        <taxon>Apiosporaceae</taxon>
        <taxon>Apiospora</taxon>
    </lineage>
</organism>
<dbReference type="EMBL" id="JAQQWE010000006">
    <property type="protein sequence ID" value="KAK7948112.1"/>
    <property type="molecule type" value="Genomic_DNA"/>
</dbReference>
<proteinExistence type="predicted"/>